<feature type="domain" description="Beta-ketoacyl synthase-like N-terminal" evidence="1">
    <location>
        <begin position="33"/>
        <end position="197"/>
    </location>
</feature>
<dbReference type="Pfam" id="PF13723">
    <property type="entry name" value="Ketoacyl-synt_2"/>
    <property type="match status" value="1"/>
</dbReference>
<gene>
    <name evidence="2" type="ORF">SAMN06295970_12024</name>
</gene>
<comment type="caution">
    <text evidence="2">The sequence shown here is derived from an EMBL/GenBank/DDBJ whole genome shotgun (WGS) entry which is preliminary data.</text>
</comment>
<evidence type="ECO:0000259" key="1">
    <source>
        <dbReference type="Pfam" id="PF13723"/>
    </source>
</evidence>
<protein>
    <submittedName>
        <fullName evidence="2">Beta-ketoacyl synthase, N-terminal domain</fullName>
    </submittedName>
</protein>
<dbReference type="Gene3D" id="3.40.50.970">
    <property type="match status" value="1"/>
</dbReference>
<dbReference type="SUPFAM" id="SSF53901">
    <property type="entry name" value="Thiolase-like"/>
    <property type="match status" value="1"/>
</dbReference>
<dbReference type="EMBL" id="FXUL01000020">
    <property type="protein sequence ID" value="SMP74018.1"/>
    <property type="molecule type" value="Genomic_DNA"/>
</dbReference>
<keyword evidence="3" id="KW-1185">Reference proteome</keyword>
<dbReference type="InterPro" id="IPR014030">
    <property type="entry name" value="Ketoacyl_synth_N"/>
</dbReference>
<name>A0ABY1QMN8_9BURK</name>
<dbReference type="InterPro" id="IPR016039">
    <property type="entry name" value="Thiolase-like"/>
</dbReference>
<reference evidence="2 3" key="1">
    <citation type="submission" date="2017-05" db="EMBL/GenBank/DDBJ databases">
        <authorList>
            <person name="Varghese N."/>
            <person name="Submissions S."/>
        </authorList>
    </citation>
    <scope>NUCLEOTIDE SEQUENCE [LARGE SCALE GENOMIC DNA]</scope>
    <source>
        <strain evidence="2 3">DSM 26001</strain>
    </source>
</reference>
<organism evidence="2 3">
    <name type="scientific">Noviherbaspirillum suwonense</name>
    <dbReference type="NCBI Taxonomy" id="1224511"/>
    <lineage>
        <taxon>Bacteria</taxon>
        <taxon>Pseudomonadati</taxon>
        <taxon>Pseudomonadota</taxon>
        <taxon>Betaproteobacteria</taxon>
        <taxon>Burkholderiales</taxon>
        <taxon>Oxalobacteraceae</taxon>
        <taxon>Noviherbaspirillum</taxon>
    </lineage>
</organism>
<evidence type="ECO:0000313" key="3">
    <source>
        <dbReference type="Proteomes" id="UP001158049"/>
    </source>
</evidence>
<dbReference type="RefSeq" id="WP_283444341.1">
    <property type="nucleotide sequence ID" value="NZ_FXUL01000020.1"/>
</dbReference>
<accession>A0ABY1QMN8</accession>
<evidence type="ECO:0000313" key="2">
    <source>
        <dbReference type="EMBL" id="SMP74018.1"/>
    </source>
</evidence>
<dbReference type="Proteomes" id="UP001158049">
    <property type="component" value="Unassembled WGS sequence"/>
</dbReference>
<sequence>MTTLHAYIDGIGLLGPGLTGWGQARRVLAGGEPYAAAKTALPAPAMLPGAERRRSGPLVRVALAVGVEAGAGQDLATLATVFSSSGGDGVNCHELCEMLASNDRQVSPTRFHNSVHNAAAGYWSIGAGAMETASVLCAHDGSFGAGLLEALAQVAVDGVPVLLIAADTAYPEPLHAARPIPDEFAIGLLLSPQRGPQSLARIGAALSGLLPTAMADPALEALRGAIPAARSLPLLDAVARGTAAQLVLDYLAHSRLAVDVAPCLPSP</sequence>
<proteinExistence type="predicted"/>